<reference evidence="2 3" key="2">
    <citation type="submission" date="2016-12" db="EMBL/GenBank/DDBJ databases">
        <title>Draft Genome Sequence of Cystobacter ferrugineus Strain Cbfe23.</title>
        <authorList>
            <person name="Akbar S."/>
            <person name="Dowd S.E."/>
            <person name="Stevens D.C."/>
        </authorList>
    </citation>
    <scope>NUCLEOTIDE SEQUENCE [LARGE SCALE GENOMIC DNA]</scope>
    <source>
        <strain evidence="2 3">Cbfe23</strain>
    </source>
</reference>
<evidence type="ECO:0000313" key="2">
    <source>
        <dbReference type="EMBL" id="OJH38888.1"/>
    </source>
</evidence>
<evidence type="ECO:0000313" key="3">
    <source>
        <dbReference type="Proteomes" id="UP000182229"/>
    </source>
</evidence>
<feature type="region of interest" description="Disordered" evidence="1">
    <location>
        <begin position="1"/>
        <end position="86"/>
    </location>
</feature>
<feature type="region of interest" description="Disordered" evidence="1">
    <location>
        <begin position="116"/>
        <end position="146"/>
    </location>
</feature>
<feature type="compositionally biased region" description="Gly residues" evidence="1">
    <location>
        <begin position="1"/>
        <end position="10"/>
    </location>
</feature>
<accession>A0A1L9B9H5</accession>
<dbReference type="EMBL" id="MPIN01000005">
    <property type="protein sequence ID" value="OJH38888.1"/>
    <property type="molecule type" value="Genomic_DNA"/>
</dbReference>
<sequence length="639" mass="68164">MSAGRIGDGGAAAAAAARRAAAEAARRAAEAAARRAAEAAARRAAEAEARQPSQQKSTFEPAGAKNKLSLDGQGAPASSLFTENSKDGQVNCLDKAADWVNNSSPEQQRRSELVFLEDSRAGAEGQTGHVVVREGERVLDPSSGKSYEDMNAYLREQPHYSEVGAMSGTAAAKVFSTEPGSLERAEALADAKVSPELQRMMVADPPVPELAPDPATVEPRNVTVPGQAGPVSVEFSDTLEKDVKKEDGYVTVSINAETKISASGSVEFGKARVGASVGGGVSAGKDMSYEVKMKEADFEKLKRGEIPPPHPLNPETLPDGASIKMEQRQFKGYSMEAGVNYHAVELGMSGEVTEGKGMSVEVSRKGDKVQVTAGPTEFIENDGKVSIGAGPVSVSAGRTDTLEEYKLRTAEFDLSNPEGQKAFESFRKDGRMPEKEGPGVSNTLRFDKVSYESVGGKFGIEVGPFSAESEGTTNTGDYLITHHPDGTKSLTMDVTYGGDHPDLTFEQKYDKDGKPIPGTDKYALKFDTKDDNARELLVHAYTGDQAQAKAARGNDDPITVNLTAADVRELQRRAADQPMAHMGINVLLTDYDGKPVDPLMAVRTMACSPTYNEYRLAQSLFGIMMQDGRKPIPGEVKVG</sequence>
<protein>
    <submittedName>
        <fullName evidence="2">Uncharacterized protein</fullName>
    </submittedName>
</protein>
<name>A0A1L9B9H5_9BACT</name>
<dbReference type="Proteomes" id="UP000182229">
    <property type="component" value="Unassembled WGS sequence"/>
</dbReference>
<feature type="compositionally biased region" description="Basic and acidic residues" evidence="1">
    <location>
        <begin position="20"/>
        <end position="49"/>
    </location>
</feature>
<dbReference type="AlphaFoldDB" id="A0A1L9B9H5"/>
<organism evidence="2 3">
    <name type="scientific">Cystobacter ferrugineus</name>
    <dbReference type="NCBI Taxonomy" id="83449"/>
    <lineage>
        <taxon>Bacteria</taxon>
        <taxon>Pseudomonadati</taxon>
        <taxon>Myxococcota</taxon>
        <taxon>Myxococcia</taxon>
        <taxon>Myxococcales</taxon>
        <taxon>Cystobacterineae</taxon>
        <taxon>Archangiaceae</taxon>
        <taxon>Cystobacter</taxon>
    </lineage>
</organism>
<dbReference type="STRING" id="83449.BON30_21970"/>
<comment type="caution">
    <text evidence="2">The sequence shown here is derived from an EMBL/GenBank/DDBJ whole genome shotgun (WGS) entry which is preliminary data.</text>
</comment>
<proteinExistence type="predicted"/>
<evidence type="ECO:0000256" key="1">
    <source>
        <dbReference type="SAM" id="MobiDB-lite"/>
    </source>
</evidence>
<reference evidence="3" key="1">
    <citation type="submission" date="2016-11" db="EMBL/GenBank/DDBJ databases">
        <authorList>
            <person name="Shukria A."/>
            <person name="Stevens D.C."/>
        </authorList>
    </citation>
    <scope>NUCLEOTIDE SEQUENCE [LARGE SCALE GENOMIC DNA]</scope>
    <source>
        <strain evidence="3">Cbfe23</strain>
    </source>
</reference>
<gene>
    <name evidence="2" type="ORF">BON30_21970</name>
</gene>
<dbReference type="RefSeq" id="WP_187345108.1">
    <property type="nucleotide sequence ID" value="NZ_MPIN01000005.1"/>
</dbReference>
<keyword evidence="3" id="KW-1185">Reference proteome</keyword>